<evidence type="ECO:0000256" key="2">
    <source>
        <dbReference type="ARBA" id="ARBA00022670"/>
    </source>
</evidence>
<protein>
    <recommendedName>
        <fullName evidence="5">Ubiquitin-like protease family profile domain-containing protein</fullName>
    </recommendedName>
</protein>
<feature type="compositionally biased region" description="Acidic residues" evidence="4">
    <location>
        <begin position="256"/>
        <end position="288"/>
    </location>
</feature>
<evidence type="ECO:0000259" key="5">
    <source>
        <dbReference type="Pfam" id="PF02902"/>
    </source>
</evidence>
<dbReference type="Pfam" id="PF02902">
    <property type="entry name" value="Peptidase_C48"/>
    <property type="match status" value="1"/>
</dbReference>
<evidence type="ECO:0000313" key="7">
    <source>
        <dbReference type="Proteomes" id="UP000036987"/>
    </source>
</evidence>
<dbReference type="GO" id="GO:0008234">
    <property type="term" value="F:cysteine-type peptidase activity"/>
    <property type="evidence" value="ECO:0007669"/>
    <property type="project" value="InterPro"/>
</dbReference>
<keyword evidence="2" id="KW-0645">Protease</keyword>
<evidence type="ECO:0000313" key="6">
    <source>
        <dbReference type="EMBL" id="KMZ68170.1"/>
    </source>
</evidence>
<evidence type="ECO:0000256" key="3">
    <source>
        <dbReference type="ARBA" id="ARBA00022801"/>
    </source>
</evidence>
<dbReference type="EMBL" id="LFYR01000861">
    <property type="protein sequence ID" value="KMZ68170.1"/>
    <property type="molecule type" value="Genomic_DNA"/>
</dbReference>
<organism evidence="6 7">
    <name type="scientific">Zostera marina</name>
    <name type="common">Eelgrass</name>
    <dbReference type="NCBI Taxonomy" id="29655"/>
    <lineage>
        <taxon>Eukaryota</taxon>
        <taxon>Viridiplantae</taxon>
        <taxon>Streptophyta</taxon>
        <taxon>Embryophyta</taxon>
        <taxon>Tracheophyta</taxon>
        <taxon>Spermatophyta</taxon>
        <taxon>Magnoliopsida</taxon>
        <taxon>Liliopsida</taxon>
        <taxon>Zosteraceae</taxon>
        <taxon>Zostera</taxon>
    </lineage>
</organism>
<dbReference type="SUPFAM" id="SSF54001">
    <property type="entry name" value="Cysteine proteinases"/>
    <property type="match status" value="1"/>
</dbReference>
<keyword evidence="7" id="KW-1185">Reference proteome</keyword>
<dbReference type="InterPro" id="IPR003653">
    <property type="entry name" value="Peptidase_C48_C"/>
</dbReference>
<feature type="region of interest" description="Disordered" evidence="4">
    <location>
        <begin position="252"/>
        <end position="305"/>
    </location>
</feature>
<reference evidence="7" key="1">
    <citation type="journal article" date="2016" name="Nature">
        <title>The genome of the seagrass Zostera marina reveals angiosperm adaptation to the sea.</title>
        <authorList>
            <person name="Olsen J.L."/>
            <person name="Rouze P."/>
            <person name="Verhelst B."/>
            <person name="Lin Y.-C."/>
            <person name="Bayer T."/>
            <person name="Collen J."/>
            <person name="Dattolo E."/>
            <person name="De Paoli E."/>
            <person name="Dittami S."/>
            <person name="Maumus F."/>
            <person name="Michel G."/>
            <person name="Kersting A."/>
            <person name="Lauritano C."/>
            <person name="Lohaus R."/>
            <person name="Toepel M."/>
            <person name="Tonon T."/>
            <person name="Vanneste K."/>
            <person name="Amirebrahimi M."/>
            <person name="Brakel J."/>
            <person name="Bostroem C."/>
            <person name="Chovatia M."/>
            <person name="Grimwood J."/>
            <person name="Jenkins J.W."/>
            <person name="Jueterbock A."/>
            <person name="Mraz A."/>
            <person name="Stam W.T."/>
            <person name="Tice H."/>
            <person name="Bornberg-Bauer E."/>
            <person name="Green P.J."/>
            <person name="Pearson G.A."/>
            <person name="Procaccini G."/>
            <person name="Duarte C.M."/>
            <person name="Schmutz J."/>
            <person name="Reusch T.B.H."/>
            <person name="Van de Peer Y."/>
        </authorList>
    </citation>
    <scope>NUCLEOTIDE SEQUENCE [LARGE SCALE GENOMIC DNA]</scope>
    <source>
        <strain evidence="7">cv. Finnish</strain>
    </source>
</reference>
<comment type="caution">
    <text evidence="6">The sequence shown here is derived from an EMBL/GenBank/DDBJ whole genome shotgun (WGS) entry which is preliminary data.</text>
</comment>
<name>A0A0K9PIW7_ZOSMR</name>
<accession>A0A0K9PIW7</accession>
<dbReference type="GO" id="GO:0006508">
    <property type="term" value="P:proteolysis"/>
    <property type="evidence" value="ECO:0007669"/>
    <property type="project" value="UniProtKB-KW"/>
</dbReference>
<comment type="similarity">
    <text evidence="1">Belongs to the peptidase C48 family.</text>
</comment>
<proteinExistence type="inferred from homology"/>
<evidence type="ECO:0000256" key="1">
    <source>
        <dbReference type="ARBA" id="ARBA00005234"/>
    </source>
</evidence>
<evidence type="ECO:0000256" key="4">
    <source>
        <dbReference type="SAM" id="MobiDB-lite"/>
    </source>
</evidence>
<dbReference type="Gene3D" id="3.40.395.10">
    <property type="entry name" value="Adenoviral Proteinase, Chain A"/>
    <property type="match status" value="1"/>
</dbReference>
<dbReference type="AlphaFoldDB" id="A0A0K9PIW7"/>
<feature type="domain" description="Ubiquitin-like protease family profile" evidence="5">
    <location>
        <begin position="444"/>
        <end position="541"/>
    </location>
</feature>
<dbReference type="InterPro" id="IPR038765">
    <property type="entry name" value="Papain-like_cys_pep_sf"/>
</dbReference>
<dbReference type="Proteomes" id="UP000036987">
    <property type="component" value="Unassembled WGS sequence"/>
</dbReference>
<keyword evidence="3" id="KW-0378">Hydrolase</keyword>
<sequence length="545" mass="61282">MTLEFRKSGYPLPELVGPTDIPHLLASLIVERVGRRNRRLVDEASPSTPVDVASKATQVSTAPIEIPRSPAASLLPRQDEYVIGLSSPFAKCEAEKPLKKKKKPTVKIKVKNVSVSRSVIRSPEGLDSSDSSKIHCNQLGNVKNYEGGVEVVVPEEVEVIVPGEDEVLVPEEDEEVVPEEDEENVREEGNFVGAEVCNSDVPVDRRSEVPKEGGMSVRVGSRPDVPESEVAVHIGGKSEVCKECKVVVPEAAIPEVPEEAEADEEEVPEEPDSNVPEADEEEVPEEPDSNVPKADEEEVPEKGKTNVLDDEEGECEGETGGVPDTECVDADAIEALVMKSKKRCVSKEEVDDLCCLWCKKRIYYYASRCCNGQNIIDIAQKKVYNKRVIDLYAMILMDKVSEKGPKILGCRLFKKRFGPPNIHVPNWNDFFKEIRVMIDNDMLKRIVYVPLFTRNHWHYLVVNEPECVITHFDSKAKLKNNKKEARRVVQWIEEYLNYGYFGYKFSDNWRFVDAKGFPQENDETEDYGLYMLQGVTLSMHGKMPL</sequence>
<gene>
    <name evidence="6" type="ORF">ZOSMA_248G00090</name>
</gene>